<evidence type="ECO:0000256" key="1">
    <source>
        <dbReference type="ARBA" id="ARBA00022741"/>
    </source>
</evidence>
<keyword evidence="2 9" id="KW-0378">Hydrolase</keyword>
<dbReference type="InterPro" id="IPR014016">
    <property type="entry name" value="UvrD-like_ATP-bd"/>
</dbReference>
<comment type="catalytic activity">
    <reaction evidence="6">
        <text>Couples ATP hydrolysis with the unwinding of duplex DNA by translocating in the 3'-5' direction.</text>
        <dbReference type="EC" id="5.6.2.4"/>
    </reaction>
</comment>
<dbReference type="Pfam" id="PF00580">
    <property type="entry name" value="UvrD-helicase"/>
    <property type="match status" value="1"/>
</dbReference>
<dbReference type="Gene3D" id="3.90.1570.30">
    <property type="match status" value="1"/>
</dbReference>
<dbReference type="KEGG" id="cle:Clole_0225"/>
<dbReference type="PROSITE" id="PS51198">
    <property type="entry name" value="UVRD_HELICASE_ATP_BIND"/>
    <property type="match status" value="1"/>
</dbReference>
<dbReference type="GO" id="GO:0016787">
    <property type="term" value="F:hydrolase activity"/>
    <property type="evidence" value="ECO:0007669"/>
    <property type="project" value="UniProtKB-UniRule"/>
</dbReference>
<reference evidence="11 12" key="1">
    <citation type="journal article" date="2011" name="J. Bacteriol.">
        <title>Complete genome sequence of the cellulose-degrading bacterium Cellulosilyticum lentocellum.</title>
        <authorList>
            <consortium name="US DOE Joint Genome Institute"/>
            <person name="Miller D.A."/>
            <person name="Suen G."/>
            <person name="Bruce D."/>
            <person name="Copeland A."/>
            <person name="Cheng J.F."/>
            <person name="Detter C."/>
            <person name="Goodwin L.A."/>
            <person name="Han C.S."/>
            <person name="Hauser L.J."/>
            <person name="Land M.L."/>
            <person name="Lapidus A."/>
            <person name="Lucas S."/>
            <person name="Meincke L."/>
            <person name="Pitluck S."/>
            <person name="Tapia R."/>
            <person name="Teshima H."/>
            <person name="Woyke T."/>
            <person name="Fox B.G."/>
            <person name="Angert E.R."/>
            <person name="Currie C.R."/>
        </authorList>
    </citation>
    <scope>NUCLEOTIDE SEQUENCE [LARGE SCALE GENOMIC DNA]</scope>
    <source>
        <strain evidence="12">ATCC 49066 / DSM 5427 / NCIMB 11756 / RHM5</strain>
    </source>
</reference>
<feature type="domain" description="UvrD-like helicase ATP-binding" evidence="10">
    <location>
        <begin position="2"/>
        <end position="309"/>
    </location>
</feature>
<dbReference type="GO" id="GO:0005524">
    <property type="term" value="F:ATP binding"/>
    <property type="evidence" value="ECO:0007669"/>
    <property type="project" value="UniProtKB-UniRule"/>
</dbReference>
<dbReference type="PANTHER" id="PTHR11070:SF45">
    <property type="entry name" value="DNA 3'-5' HELICASE"/>
    <property type="match status" value="1"/>
</dbReference>
<dbReference type="Proteomes" id="UP000008467">
    <property type="component" value="Chromosome"/>
</dbReference>
<dbReference type="AlphaFoldDB" id="F2JIQ6"/>
<evidence type="ECO:0000313" key="12">
    <source>
        <dbReference type="Proteomes" id="UP000008467"/>
    </source>
</evidence>
<comment type="catalytic activity">
    <reaction evidence="8">
        <text>ATP + H2O = ADP + phosphate + H(+)</text>
        <dbReference type="Rhea" id="RHEA:13065"/>
        <dbReference type="ChEBI" id="CHEBI:15377"/>
        <dbReference type="ChEBI" id="CHEBI:15378"/>
        <dbReference type="ChEBI" id="CHEBI:30616"/>
        <dbReference type="ChEBI" id="CHEBI:43474"/>
        <dbReference type="ChEBI" id="CHEBI:456216"/>
        <dbReference type="EC" id="5.6.2.4"/>
    </reaction>
</comment>
<dbReference type="Gene3D" id="2.10.109.10">
    <property type="entry name" value="Umud Fragment, subunit A"/>
    <property type="match status" value="1"/>
</dbReference>
<accession>F2JIQ6</accession>
<gene>
    <name evidence="11" type="ordered locus">Clole_0225</name>
</gene>
<name>F2JIQ6_CELLD</name>
<feature type="binding site" evidence="9">
    <location>
        <begin position="23"/>
        <end position="30"/>
    </location>
    <ligand>
        <name>ATP</name>
        <dbReference type="ChEBI" id="CHEBI:30616"/>
    </ligand>
</feature>
<dbReference type="EC" id="5.6.2.4" evidence="7"/>
<dbReference type="STRING" id="642492.Clole_0225"/>
<dbReference type="Pfam" id="PF13361">
    <property type="entry name" value="UvrD_C"/>
    <property type="match status" value="2"/>
</dbReference>
<dbReference type="Pfam" id="PF00717">
    <property type="entry name" value="Peptidase_S24"/>
    <property type="match status" value="1"/>
</dbReference>
<dbReference type="EMBL" id="CP002582">
    <property type="protein sequence ID" value="ADZ81978.1"/>
    <property type="molecule type" value="Genomic_DNA"/>
</dbReference>
<dbReference type="InterPro" id="IPR036286">
    <property type="entry name" value="LexA/Signal_pep-like_sf"/>
</dbReference>
<dbReference type="RefSeq" id="WP_013655279.1">
    <property type="nucleotide sequence ID" value="NC_015275.1"/>
</dbReference>
<dbReference type="InterPro" id="IPR014017">
    <property type="entry name" value="DNA_helicase_UvrD-like_C"/>
</dbReference>
<dbReference type="eggNOG" id="COG0210">
    <property type="taxonomic scope" value="Bacteria"/>
</dbReference>
<dbReference type="GO" id="GO:0043138">
    <property type="term" value="F:3'-5' DNA helicase activity"/>
    <property type="evidence" value="ECO:0007669"/>
    <property type="project" value="UniProtKB-EC"/>
</dbReference>
<dbReference type="eggNOG" id="COG1974">
    <property type="taxonomic scope" value="Bacteria"/>
</dbReference>
<evidence type="ECO:0000256" key="6">
    <source>
        <dbReference type="ARBA" id="ARBA00034617"/>
    </source>
</evidence>
<keyword evidence="5" id="KW-0413">Isomerase</keyword>
<evidence type="ECO:0000256" key="5">
    <source>
        <dbReference type="ARBA" id="ARBA00023235"/>
    </source>
</evidence>
<dbReference type="InterPro" id="IPR027417">
    <property type="entry name" value="P-loop_NTPase"/>
</dbReference>
<evidence type="ECO:0000313" key="11">
    <source>
        <dbReference type="EMBL" id="ADZ81978.1"/>
    </source>
</evidence>
<dbReference type="Pfam" id="PF13588">
    <property type="entry name" value="HSDR_N_2"/>
    <property type="match status" value="1"/>
</dbReference>
<evidence type="ECO:0000259" key="10">
    <source>
        <dbReference type="PROSITE" id="PS51198"/>
    </source>
</evidence>
<dbReference type="InterPro" id="IPR015927">
    <property type="entry name" value="Peptidase_S24_S26A/B/C"/>
</dbReference>
<keyword evidence="3 9" id="KW-0347">Helicase</keyword>
<dbReference type="InterPro" id="IPR039418">
    <property type="entry name" value="LexA-like"/>
</dbReference>
<evidence type="ECO:0000256" key="7">
    <source>
        <dbReference type="ARBA" id="ARBA00034808"/>
    </source>
</evidence>
<evidence type="ECO:0000256" key="4">
    <source>
        <dbReference type="ARBA" id="ARBA00022840"/>
    </source>
</evidence>
<dbReference type="InterPro" id="IPR029464">
    <property type="entry name" value="HSDR_N"/>
</dbReference>
<evidence type="ECO:0000256" key="8">
    <source>
        <dbReference type="ARBA" id="ARBA00048988"/>
    </source>
</evidence>
<evidence type="ECO:0000256" key="3">
    <source>
        <dbReference type="ARBA" id="ARBA00022806"/>
    </source>
</evidence>
<sequence length="805" mass="92203">MKLNKEQLKLAENGAMGYAVIRGVAGSGKTSVGVARIPYLLEKYCNGQDKILFVTYNKSLTKYIEYLYEKMEKVQTISLFDEANKEKNVEVKNIDSITMKYFCKWKADEQKELENIWKIPNEIVKEAINNIKDRYPKVKLLNTQNLKFLQDEMNWIQGSNYTSLAAYQEAERFGRTVSNAEGPSKLFKNSMSREAIFSLLEEVERLLLKQGKVDGSRANSLALEYIKTQSRHECYKHIIIDEAQDLTKVQLDFISELKEDSPESSILFLMDVAQSIYPQAWLTKGRSFKSIGYDMKGKGYKLTKNYRTTTEISECAYSLLAKEETLVSDYDFVKPSLLERHGEYPVYRHFATSEEQNLYIVRLIRALLKQGYSLKDIAVVSKLNKNLELLQDHLKEKGVESFVFKNNQEESFGADKVKLLTMHSIKGLEFKVVILADLNSDVIPYPQKGLEEEELKDEEMLERKLLYVGMTRAQEKLFMCSYGTASKFIADINTRYLSMQTGSRMNAFYRLPYGDYLYTESIAQANQEEESVRQWVICELMTNYGYPKSLIQLEYPVRNFSQTGKVDVVVMNAKTNTPYIFIETKKETVSIEEAIDQLKSYMNVSKVNYGIATNGKNIAFLNDKFERISDIPICNASILPSSIETYKYVDRITLRETVFERDLSALEVYVAEVRQKPEELKRIKVYSDIAAGIPIEIVDEIRGTFDLPRELLRGKESVYILQVKGDSMIEKDIQNGDYVVIDSSAAVNDQDIAAVYYNGATTLKQVMHMGDSVLLISANPKYEPIHIEEGDLSIMGKLVGVIKKL</sequence>
<organism evidence="11 12">
    <name type="scientific">Cellulosilyticum lentocellum (strain ATCC 49066 / DSM 5427 / NCIMB 11756 / RHM5)</name>
    <name type="common">Clostridium lentocellum</name>
    <dbReference type="NCBI Taxonomy" id="642492"/>
    <lineage>
        <taxon>Bacteria</taxon>
        <taxon>Bacillati</taxon>
        <taxon>Bacillota</taxon>
        <taxon>Clostridia</taxon>
        <taxon>Lachnospirales</taxon>
        <taxon>Cellulosilyticaceae</taxon>
        <taxon>Cellulosilyticum</taxon>
    </lineage>
</organism>
<dbReference type="InterPro" id="IPR000212">
    <property type="entry name" value="DNA_helicase_UvrD/REP"/>
</dbReference>
<dbReference type="CDD" id="cd06529">
    <property type="entry name" value="S24_LexA-like"/>
    <property type="match status" value="1"/>
</dbReference>
<keyword evidence="12" id="KW-1185">Reference proteome</keyword>
<dbReference type="GO" id="GO:0003677">
    <property type="term" value="F:DNA binding"/>
    <property type="evidence" value="ECO:0007669"/>
    <property type="project" value="InterPro"/>
</dbReference>
<evidence type="ECO:0000256" key="2">
    <source>
        <dbReference type="ARBA" id="ARBA00022801"/>
    </source>
</evidence>
<dbReference type="Gene3D" id="3.40.50.300">
    <property type="entry name" value="P-loop containing nucleotide triphosphate hydrolases"/>
    <property type="match status" value="2"/>
</dbReference>
<dbReference type="GO" id="GO:0000725">
    <property type="term" value="P:recombinational repair"/>
    <property type="evidence" value="ECO:0007669"/>
    <property type="project" value="TreeGrafter"/>
</dbReference>
<dbReference type="SUPFAM" id="SSF52540">
    <property type="entry name" value="P-loop containing nucleoside triphosphate hydrolases"/>
    <property type="match status" value="1"/>
</dbReference>
<keyword evidence="4 9" id="KW-0067">ATP-binding</keyword>
<dbReference type="HOGENOM" id="CLU_018674_0_0_9"/>
<dbReference type="SUPFAM" id="SSF51306">
    <property type="entry name" value="LexA/Signal peptidase"/>
    <property type="match status" value="1"/>
</dbReference>
<proteinExistence type="predicted"/>
<protein>
    <recommendedName>
        <fullName evidence="7">DNA 3'-5' helicase</fullName>
        <ecNumber evidence="7">5.6.2.4</ecNumber>
    </recommendedName>
</protein>
<dbReference type="PANTHER" id="PTHR11070">
    <property type="entry name" value="UVRD / RECB / PCRA DNA HELICASE FAMILY MEMBER"/>
    <property type="match status" value="1"/>
</dbReference>
<evidence type="ECO:0000256" key="9">
    <source>
        <dbReference type="PROSITE-ProRule" id="PRU00560"/>
    </source>
</evidence>
<keyword evidence="1 9" id="KW-0547">Nucleotide-binding</keyword>